<reference evidence="1" key="1">
    <citation type="submission" date="2014-09" db="EMBL/GenBank/DDBJ databases">
        <authorList>
            <person name="Magalhaes I.L.F."/>
            <person name="Oliveira U."/>
            <person name="Santos F.R."/>
            <person name="Vidigal T.H.D.A."/>
            <person name="Brescovit A.D."/>
            <person name="Santos A.J."/>
        </authorList>
    </citation>
    <scope>NUCLEOTIDE SEQUENCE</scope>
    <source>
        <tissue evidence="1">Shoot tissue taken approximately 20 cm above the soil surface</tissue>
    </source>
</reference>
<proteinExistence type="predicted"/>
<sequence>MLGVVSGVVVYAHKVQRPLDKGSLIGCELRQSVCNPRPHRLRVIAEEEWIGEPSELKLLCPFGSFNVNGTIRHRFKPHDVEGNPQLAILSRLVFPPVNV</sequence>
<accession>A0A0A9DXT6</accession>
<dbReference type="AlphaFoldDB" id="A0A0A9DXT6"/>
<name>A0A0A9DXT6_ARUDO</name>
<evidence type="ECO:0000313" key="1">
    <source>
        <dbReference type="EMBL" id="JAD92586.1"/>
    </source>
</evidence>
<organism evidence="1">
    <name type="scientific">Arundo donax</name>
    <name type="common">Giant reed</name>
    <name type="synonym">Donax arundinaceus</name>
    <dbReference type="NCBI Taxonomy" id="35708"/>
    <lineage>
        <taxon>Eukaryota</taxon>
        <taxon>Viridiplantae</taxon>
        <taxon>Streptophyta</taxon>
        <taxon>Embryophyta</taxon>
        <taxon>Tracheophyta</taxon>
        <taxon>Spermatophyta</taxon>
        <taxon>Magnoliopsida</taxon>
        <taxon>Liliopsida</taxon>
        <taxon>Poales</taxon>
        <taxon>Poaceae</taxon>
        <taxon>PACMAD clade</taxon>
        <taxon>Arundinoideae</taxon>
        <taxon>Arundineae</taxon>
        <taxon>Arundo</taxon>
    </lineage>
</organism>
<dbReference type="EMBL" id="GBRH01205309">
    <property type="protein sequence ID" value="JAD92586.1"/>
    <property type="molecule type" value="Transcribed_RNA"/>
</dbReference>
<protein>
    <submittedName>
        <fullName evidence="1">BGL06</fullName>
    </submittedName>
</protein>
<reference evidence="1" key="2">
    <citation type="journal article" date="2015" name="Data Brief">
        <title>Shoot transcriptome of the giant reed, Arundo donax.</title>
        <authorList>
            <person name="Barrero R.A."/>
            <person name="Guerrero F.D."/>
            <person name="Moolhuijzen P."/>
            <person name="Goolsby J.A."/>
            <person name="Tidwell J."/>
            <person name="Bellgard S.E."/>
            <person name="Bellgard M.I."/>
        </authorList>
    </citation>
    <scope>NUCLEOTIDE SEQUENCE</scope>
    <source>
        <tissue evidence="1">Shoot tissue taken approximately 20 cm above the soil surface</tissue>
    </source>
</reference>